<gene>
    <name evidence="1" type="ordered locus">PTH_1748</name>
</gene>
<proteinExistence type="predicted"/>
<dbReference type="HOGENOM" id="CLU_100236_1_1_9"/>
<reference evidence="2" key="1">
    <citation type="journal article" date="2008" name="Genome Res.">
        <title>The genome of Pelotomaculum thermopropionicum reveals niche-associated evolution in anaerobic microbiota.</title>
        <authorList>
            <person name="Kosaka T."/>
            <person name="Kato S."/>
            <person name="Shimoyama T."/>
            <person name="Ishii S."/>
            <person name="Abe T."/>
            <person name="Watanabe K."/>
        </authorList>
    </citation>
    <scope>NUCLEOTIDE SEQUENCE [LARGE SCALE GENOMIC DNA]</scope>
    <source>
        <strain evidence="2">DSM 13744 / JCM 10971 / SI</strain>
    </source>
</reference>
<organism evidence="1 2">
    <name type="scientific">Pelotomaculum thermopropionicum (strain DSM 13744 / JCM 10971 / SI)</name>
    <dbReference type="NCBI Taxonomy" id="370438"/>
    <lineage>
        <taxon>Bacteria</taxon>
        <taxon>Bacillati</taxon>
        <taxon>Bacillota</taxon>
        <taxon>Clostridia</taxon>
        <taxon>Eubacteriales</taxon>
        <taxon>Desulfotomaculaceae</taxon>
        <taxon>Pelotomaculum</taxon>
    </lineage>
</organism>
<keyword evidence="2" id="KW-1185">Reference proteome</keyword>
<dbReference type="AlphaFoldDB" id="A5D1F2"/>
<name>A5D1F2_PELTS</name>
<protein>
    <submittedName>
        <fullName evidence="1">Predicted metal-binding protein</fullName>
    </submittedName>
</protein>
<dbReference type="PANTHER" id="PTHR34374">
    <property type="entry name" value="LARGE RIBOSOMAL RNA SUBUNIT ACCUMULATION PROTEIN YCED HOMOLOG 1, CHLOROPLASTIC"/>
    <property type="match status" value="1"/>
</dbReference>
<dbReference type="eggNOG" id="COG1399">
    <property type="taxonomic scope" value="Bacteria"/>
</dbReference>
<evidence type="ECO:0000313" key="2">
    <source>
        <dbReference type="Proteomes" id="UP000006556"/>
    </source>
</evidence>
<dbReference type="PANTHER" id="PTHR34374:SF1">
    <property type="entry name" value="LARGE RIBOSOMAL RNA SUBUNIT ACCUMULATION PROTEIN YCED HOMOLOG 1, CHLOROPLASTIC"/>
    <property type="match status" value="1"/>
</dbReference>
<dbReference type="KEGG" id="pth:PTH_1748"/>
<sequence length="171" mass="18527">MLKLDVARLKRAPGDSARFELLAESLPPLELQGELLEFSGPVKAVLNVANTGSALTVEGEASGRIKLNCSRCLDPFDYPFTVSVQETYTPVPDGGEETVPFSGDVLDITPEVLKSIILSLPMKAVCRMDCLGLCPGCGHNLNEGRCRCEGEDVDPRLSVLKNLIKGRERPE</sequence>
<dbReference type="Pfam" id="PF02620">
    <property type="entry name" value="YceD"/>
    <property type="match status" value="1"/>
</dbReference>
<accession>A5D1F2</accession>
<dbReference type="Proteomes" id="UP000006556">
    <property type="component" value="Chromosome"/>
</dbReference>
<dbReference type="EMBL" id="AP009389">
    <property type="protein sequence ID" value="BAF59929.1"/>
    <property type="molecule type" value="Genomic_DNA"/>
</dbReference>
<dbReference type="STRING" id="370438.PTH_1748"/>
<evidence type="ECO:0000313" key="1">
    <source>
        <dbReference type="EMBL" id="BAF59929.1"/>
    </source>
</evidence>
<dbReference type="InterPro" id="IPR003772">
    <property type="entry name" value="YceD"/>
</dbReference>